<dbReference type="Pfam" id="PF13742">
    <property type="entry name" value="tRNA_anti_2"/>
    <property type="match status" value="1"/>
</dbReference>
<dbReference type="PANTHER" id="PTHR30008:SF0">
    <property type="entry name" value="EXODEOXYRIBONUCLEASE 7 LARGE SUBUNIT"/>
    <property type="match status" value="1"/>
</dbReference>
<keyword evidence="1" id="KW-0963">Cytoplasm</keyword>
<evidence type="ECO:0000256" key="1">
    <source>
        <dbReference type="ARBA" id="ARBA00022490"/>
    </source>
</evidence>
<keyword evidence="4" id="KW-0269">Exonuclease</keyword>
<evidence type="ECO:0000256" key="5">
    <source>
        <dbReference type="SAM" id="Phobius"/>
    </source>
</evidence>
<keyword evidence="2" id="KW-0540">Nuclease</keyword>
<name>A0ABD5UCI3_9EURY</name>
<evidence type="ECO:0000313" key="9">
    <source>
        <dbReference type="Proteomes" id="UP001596406"/>
    </source>
</evidence>
<keyword evidence="5" id="KW-1133">Transmembrane helix</keyword>
<dbReference type="PANTHER" id="PTHR30008">
    <property type="entry name" value="EXODEOXYRIBONUCLEASE 7 LARGE SUBUNIT"/>
    <property type="match status" value="1"/>
</dbReference>
<dbReference type="Pfam" id="PF02601">
    <property type="entry name" value="Exonuc_VII_L"/>
    <property type="match status" value="1"/>
</dbReference>
<protein>
    <submittedName>
        <fullName evidence="8">Exodeoxyribonuclease VII large subunit</fullName>
        <ecNumber evidence="8">3.1.11.6</ecNumber>
    </submittedName>
</protein>
<dbReference type="InterPro" id="IPR025824">
    <property type="entry name" value="OB-fold_nuc-bd_dom"/>
</dbReference>
<proteinExistence type="predicted"/>
<dbReference type="GO" id="GO:0008855">
    <property type="term" value="F:exodeoxyribonuclease VII activity"/>
    <property type="evidence" value="ECO:0007669"/>
    <property type="project" value="UniProtKB-EC"/>
</dbReference>
<sequence>MADAPDTERQAVEPDAREVLSVSQLNGRIASVVQDTPALNGVRCIGEVTDLHKNSTALYFTLTDGDAELPCMIWANRYREMDADLEDGTEVILEGDIDYWTEGGKIDLKPWEVIVVGDGDQAAAVERLRSELEERGWFDDEQKQQPPAFPERIGVVTSLRGDARYDIQNAIHGQDPTVDILVKDATVQGSNAPTSIANGIHHLDRSEDVDAIIVGRGGGSDSNLQAFNTERVAEAIFTANTPVVTAIGHTDDRLIADQVADVATITPTAAGEYIVNSRQEFLASEIEPLEQQLDAAYETFQQEHEHEQELAEAVGEATAPEGLPPIYYKAAIVMLLLLLLVITGLWLGVI</sequence>
<keyword evidence="5" id="KW-0812">Transmembrane</keyword>
<gene>
    <name evidence="8" type="primary">xseA</name>
    <name evidence="8" type="ORF">ACFQHK_17475</name>
</gene>
<keyword evidence="3 8" id="KW-0378">Hydrolase</keyword>
<keyword evidence="9" id="KW-1185">Reference proteome</keyword>
<dbReference type="NCBIfam" id="TIGR00237">
    <property type="entry name" value="xseA"/>
    <property type="match status" value="1"/>
</dbReference>
<dbReference type="EC" id="3.1.11.6" evidence="8"/>
<feature type="domain" description="Exonuclease VII large subunit C-terminal" evidence="6">
    <location>
        <begin position="137"/>
        <end position="312"/>
    </location>
</feature>
<keyword evidence="5" id="KW-0472">Membrane</keyword>
<organism evidence="8 9">
    <name type="scientific">Halomarina ordinaria</name>
    <dbReference type="NCBI Taxonomy" id="3033939"/>
    <lineage>
        <taxon>Archaea</taxon>
        <taxon>Methanobacteriati</taxon>
        <taxon>Methanobacteriota</taxon>
        <taxon>Stenosarchaea group</taxon>
        <taxon>Halobacteria</taxon>
        <taxon>Halobacteriales</taxon>
        <taxon>Natronomonadaceae</taxon>
        <taxon>Halomarina</taxon>
    </lineage>
</organism>
<evidence type="ECO:0000256" key="4">
    <source>
        <dbReference type="ARBA" id="ARBA00022839"/>
    </source>
</evidence>
<feature type="domain" description="OB-fold nucleic acid binding" evidence="7">
    <location>
        <begin position="20"/>
        <end position="109"/>
    </location>
</feature>
<comment type="caution">
    <text evidence="8">The sequence shown here is derived from an EMBL/GenBank/DDBJ whole genome shotgun (WGS) entry which is preliminary data.</text>
</comment>
<reference evidence="8 9" key="1">
    <citation type="journal article" date="2019" name="Int. J. Syst. Evol. Microbiol.">
        <title>The Global Catalogue of Microorganisms (GCM) 10K type strain sequencing project: providing services to taxonomists for standard genome sequencing and annotation.</title>
        <authorList>
            <consortium name="The Broad Institute Genomics Platform"/>
            <consortium name="The Broad Institute Genome Sequencing Center for Infectious Disease"/>
            <person name="Wu L."/>
            <person name="Ma J."/>
        </authorList>
    </citation>
    <scope>NUCLEOTIDE SEQUENCE [LARGE SCALE GENOMIC DNA]</scope>
    <source>
        <strain evidence="8 9">PSRA2</strain>
    </source>
</reference>
<dbReference type="Proteomes" id="UP001596406">
    <property type="component" value="Unassembled WGS sequence"/>
</dbReference>
<evidence type="ECO:0000256" key="2">
    <source>
        <dbReference type="ARBA" id="ARBA00022722"/>
    </source>
</evidence>
<dbReference type="InterPro" id="IPR020579">
    <property type="entry name" value="Exonuc_VII_lsu_C"/>
</dbReference>
<dbReference type="InterPro" id="IPR003753">
    <property type="entry name" value="Exonuc_VII_L"/>
</dbReference>
<evidence type="ECO:0000259" key="6">
    <source>
        <dbReference type="Pfam" id="PF02601"/>
    </source>
</evidence>
<evidence type="ECO:0000313" key="8">
    <source>
        <dbReference type="EMBL" id="MFC6838275.1"/>
    </source>
</evidence>
<accession>A0ABD5UCI3</accession>
<dbReference type="CDD" id="cd04489">
    <property type="entry name" value="ExoVII_LU_OBF"/>
    <property type="match status" value="1"/>
</dbReference>
<evidence type="ECO:0000256" key="3">
    <source>
        <dbReference type="ARBA" id="ARBA00022801"/>
    </source>
</evidence>
<dbReference type="AlphaFoldDB" id="A0ABD5UCI3"/>
<dbReference type="RefSeq" id="WP_304449978.1">
    <property type="nucleotide sequence ID" value="NZ_JARRAH010000004.1"/>
</dbReference>
<evidence type="ECO:0000259" key="7">
    <source>
        <dbReference type="Pfam" id="PF13742"/>
    </source>
</evidence>
<feature type="transmembrane region" description="Helical" evidence="5">
    <location>
        <begin position="326"/>
        <end position="349"/>
    </location>
</feature>
<dbReference type="EMBL" id="JBHSXM010000004">
    <property type="protein sequence ID" value="MFC6838275.1"/>
    <property type="molecule type" value="Genomic_DNA"/>
</dbReference>